<keyword evidence="2" id="KW-0812">Transmembrane</keyword>
<keyword evidence="2" id="KW-0472">Membrane</keyword>
<keyword evidence="4" id="KW-1185">Reference proteome</keyword>
<gene>
    <name evidence="3" type="ORF">AK812_SmicGene26682</name>
</gene>
<feature type="region of interest" description="Disordered" evidence="1">
    <location>
        <begin position="891"/>
        <end position="930"/>
    </location>
</feature>
<dbReference type="Gene3D" id="3.40.50.300">
    <property type="entry name" value="P-loop containing nucleotide triphosphate hydrolases"/>
    <property type="match status" value="1"/>
</dbReference>
<dbReference type="Proteomes" id="UP000186817">
    <property type="component" value="Unassembled WGS sequence"/>
</dbReference>
<protein>
    <submittedName>
        <fullName evidence="3">Uncharacterized protein</fullName>
    </submittedName>
</protein>
<evidence type="ECO:0000256" key="2">
    <source>
        <dbReference type="SAM" id="Phobius"/>
    </source>
</evidence>
<accession>A0A1Q9D8Y4</accession>
<evidence type="ECO:0000313" key="3">
    <source>
        <dbReference type="EMBL" id="OLP91620.1"/>
    </source>
</evidence>
<organism evidence="3 4">
    <name type="scientific">Symbiodinium microadriaticum</name>
    <name type="common">Dinoflagellate</name>
    <name type="synonym">Zooxanthella microadriatica</name>
    <dbReference type="NCBI Taxonomy" id="2951"/>
    <lineage>
        <taxon>Eukaryota</taxon>
        <taxon>Sar</taxon>
        <taxon>Alveolata</taxon>
        <taxon>Dinophyceae</taxon>
        <taxon>Suessiales</taxon>
        <taxon>Symbiodiniaceae</taxon>
        <taxon>Symbiodinium</taxon>
    </lineage>
</organism>
<comment type="caution">
    <text evidence="3">The sequence shown here is derived from an EMBL/GenBank/DDBJ whole genome shotgun (WGS) entry which is preliminary data.</text>
</comment>
<evidence type="ECO:0000313" key="4">
    <source>
        <dbReference type="Proteomes" id="UP000186817"/>
    </source>
</evidence>
<dbReference type="InterPro" id="IPR027417">
    <property type="entry name" value="P-loop_NTPase"/>
</dbReference>
<evidence type="ECO:0000256" key="1">
    <source>
        <dbReference type="SAM" id="MobiDB-lite"/>
    </source>
</evidence>
<proteinExistence type="predicted"/>
<feature type="transmembrane region" description="Helical" evidence="2">
    <location>
        <begin position="761"/>
        <end position="785"/>
    </location>
</feature>
<sequence>MCPEVDEREAASGAQQGSGSGYGAAEGQEGESETGLAGNDEDDSYDTGELSNQERNAIVLGPTTGGKSELLRALHRLYNSNRVPDSLQVGRGNVSTTAKVTNYPFQVCSIICKTVRNRHSGMRPGQKAMSEMMRIFKGGNKDSRDYYLDTYMAKPVYGKQTFRVNFLDCPGDKDSRGSGIDEQHFEEIAGELAQLGQISSVVFVIGKGMAYDSSFKTSFLYLWDWLKDHRRNFIMIHTKWSMLMLDVDEQKARVHEFENMFGEEAKQVKHIFIDSKWEDEVEGNRDGMAHHQQKKALAIQSVDALVANILLMPRLDCSSLQFNKTPAMLEIDRQLKASGDAALQAREHTLQQAKSELADVVRHLTDVAKKIGKHQQEVLPLRTRLAHIDNSDLCEIERKDVYLWHLWGWKTVTIQSTVPIREVKTYQTSATVSWDKWEKTRYRIDVRCDSGSVPRYRLGSIIAYAHTRDMHTEEIQQLKDKLLPQEELLRQQEDIFRREESRESNKKEQVEKLAREIIGNQSVIAFSSQGTINLSDLPRINHWYKQIVGSQGIAKHEHLDTLGPRPKKTGIRSCPFEAMTRGQLLEVWPRGHDPGFCWSDGIQGPLGMPALHSRFARNQDLAAFFGKETRIGRPSSFSLGDRYGIGTQAGPPSVPGTRVTKPRYSYRPTLQSASTNAGSQHQDDERTKTIFRELFGASVGPEHYCVNENPSQDWGNSREVQPVQNCYDNSSCSSGNGRYRAFRVYESYTDERSTARGSMTLILAGLVLALAAFMGMVAAAVLAYVCWNGLMCCLEPGSRQMSILQQIFSALFGPTSPGTDFASRTAYPQDPQGLWPGVQGPARTLCGSPAALRAELRWRGSLTMVVSVHLNRRPIGSMVPEVRQTRRSFQELHQPASPVEVHSPSPRRRPPRAAEEMSPAAVTLRRQPRSEPLQRRLATEGLAVQLSIRFSGDLIFHVANVQAVSEAYELTVADLCYCFLCLEGASGGQGLGLKKWGTGTYSARIWLVALARFVKCAQRSRGAQDNKRLEPLCSEWRYKQDHFLQELASCELPFQREHGKKLLQAFQTEEIRKSEVQRAQQVMFQHASAAMTSAGGADRGQLSLPTTAAALEDGSVRKEAASKRHRPSDEGTVALSRKKGRASFSGA</sequence>
<keyword evidence="2" id="KW-1133">Transmembrane helix</keyword>
<reference evidence="3 4" key="1">
    <citation type="submission" date="2016-02" db="EMBL/GenBank/DDBJ databases">
        <title>Genome analysis of coral dinoflagellate symbionts highlights evolutionary adaptations to a symbiotic lifestyle.</title>
        <authorList>
            <person name="Aranda M."/>
            <person name="Li Y."/>
            <person name="Liew Y.J."/>
            <person name="Baumgarten S."/>
            <person name="Simakov O."/>
            <person name="Wilson M."/>
            <person name="Piel J."/>
            <person name="Ashoor H."/>
            <person name="Bougouffa S."/>
            <person name="Bajic V.B."/>
            <person name="Ryu T."/>
            <person name="Ravasi T."/>
            <person name="Bayer T."/>
            <person name="Micklem G."/>
            <person name="Kim H."/>
            <person name="Bhak J."/>
            <person name="Lajeunesse T.C."/>
            <person name="Voolstra C.R."/>
        </authorList>
    </citation>
    <scope>NUCLEOTIDE SEQUENCE [LARGE SCALE GENOMIC DNA]</scope>
    <source>
        <strain evidence="3 4">CCMP2467</strain>
    </source>
</reference>
<feature type="region of interest" description="Disordered" evidence="1">
    <location>
        <begin position="1094"/>
        <end position="1147"/>
    </location>
</feature>
<dbReference type="SUPFAM" id="SSF52540">
    <property type="entry name" value="P-loop containing nucleoside triphosphate hydrolases"/>
    <property type="match status" value="1"/>
</dbReference>
<dbReference type="AlphaFoldDB" id="A0A1Q9D8Y4"/>
<feature type="region of interest" description="Disordered" evidence="1">
    <location>
        <begin position="1"/>
        <end position="63"/>
    </location>
</feature>
<dbReference type="EMBL" id="LSRX01000657">
    <property type="protein sequence ID" value="OLP91620.1"/>
    <property type="molecule type" value="Genomic_DNA"/>
</dbReference>
<name>A0A1Q9D8Y4_SYMMI</name>
<dbReference type="OrthoDB" id="410148at2759"/>